<reference evidence="2 3" key="1">
    <citation type="submission" date="2016-04" db="EMBL/GenBank/DDBJ databases">
        <title>Complete genome seqeunce of Leptospira alstonii serovar Room22.</title>
        <authorList>
            <person name="Nally J.E."/>
            <person name="Bayles D.O."/>
            <person name="Hurley D."/>
            <person name="Fanning S."/>
            <person name="McMahon B.J."/>
            <person name="Arent Z."/>
        </authorList>
    </citation>
    <scope>NUCLEOTIDE SEQUENCE [LARGE SCALE GENOMIC DNA]</scope>
    <source>
        <strain evidence="2 3">GWTS #1</strain>
    </source>
</reference>
<dbReference type="EMBL" id="CP015217">
    <property type="protein sequence ID" value="AOP33489.1"/>
    <property type="molecule type" value="Genomic_DNA"/>
</dbReference>
<feature type="coiled-coil region" evidence="1">
    <location>
        <begin position="138"/>
        <end position="173"/>
    </location>
</feature>
<protein>
    <submittedName>
        <fullName evidence="2">Uncharacterized protein</fullName>
    </submittedName>
</protein>
<organism evidence="2 3">
    <name type="scientific">Leptospira tipperaryensis</name>
    <dbReference type="NCBI Taxonomy" id="2564040"/>
    <lineage>
        <taxon>Bacteria</taxon>
        <taxon>Pseudomonadati</taxon>
        <taxon>Spirochaetota</taxon>
        <taxon>Spirochaetia</taxon>
        <taxon>Leptospirales</taxon>
        <taxon>Leptospiraceae</taxon>
        <taxon>Leptospira</taxon>
    </lineage>
</organism>
<evidence type="ECO:0000256" key="1">
    <source>
        <dbReference type="SAM" id="Coils"/>
    </source>
</evidence>
<keyword evidence="3" id="KW-1185">Reference proteome</keyword>
<gene>
    <name evidence="2" type="ORF">A0128_06285</name>
</gene>
<evidence type="ECO:0000313" key="2">
    <source>
        <dbReference type="EMBL" id="AOP33489.1"/>
    </source>
</evidence>
<keyword evidence="1" id="KW-0175">Coiled coil</keyword>
<dbReference type="RefSeq" id="WP_069606726.1">
    <property type="nucleotide sequence ID" value="NZ_CP015217.1"/>
</dbReference>
<dbReference type="Proteomes" id="UP000094197">
    <property type="component" value="Chromosome 1"/>
</dbReference>
<dbReference type="OrthoDB" id="336667at2"/>
<sequence>MAISHEQILELQKYQKMIHQLEKISRGSKNDEQRYRVSRDLEKYRTKMKDISPEGIPDNLDVAAEQIKRFKDNPHEVGHILAKYPVMKISPNSNDAEVNQIGTWINVMDREYLPVLNETHVRFDFSHTNEKDGVVKYMENIRRNIKVLTETIEEFHAAEKQEFREQLSRMKNKQTRIFIAEAFEMFQKFNEFLNKVMKEAKEVGGVIMNIEDSIHFNSRFERATELEGRSIMDALREFQDFTAEALERINVPNIRN</sequence>
<name>A0A1D7UV59_9LEPT</name>
<dbReference type="KEGG" id="laj:A0128_06285"/>
<dbReference type="AlphaFoldDB" id="A0A1D7UV59"/>
<proteinExistence type="predicted"/>
<evidence type="ECO:0000313" key="3">
    <source>
        <dbReference type="Proteomes" id="UP000094197"/>
    </source>
</evidence>
<accession>A0A1D7UV59</accession>